<evidence type="ECO:0000313" key="1">
    <source>
        <dbReference type="EMBL" id="MBF4807627.1"/>
    </source>
</evidence>
<reference evidence="1" key="1">
    <citation type="submission" date="2020-04" db="EMBL/GenBank/DDBJ databases">
        <title>Deep metagenomics examines the oral microbiome during advanced dental caries in children, revealing novel taxa and co-occurrences with host molecules.</title>
        <authorList>
            <person name="Baker J.L."/>
            <person name="Morton J.T."/>
            <person name="Dinis M."/>
            <person name="Alvarez R."/>
            <person name="Tran N.C."/>
            <person name="Knight R."/>
            <person name="Edlund A."/>
        </authorList>
    </citation>
    <scope>NUCLEOTIDE SEQUENCE</scope>
    <source>
        <strain evidence="1">JCVI_38_bin.5</strain>
    </source>
</reference>
<dbReference type="AlphaFoldDB" id="A0A930W1G8"/>
<dbReference type="Gene3D" id="3.90.1150.10">
    <property type="entry name" value="Aspartate Aminotransferase, domain 1"/>
    <property type="match status" value="1"/>
</dbReference>
<dbReference type="InterPro" id="IPR015424">
    <property type="entry name" value="PyrdxlP-dep_Trfase"/>
</dbReference>
<name>A0A930W1G8_9ACTN</name>
<dbReference type="Pfam" id="PF12897">
    <property type="entry name" value="Asp_aminotransf"/>
    <property type="match status" value="1"/>
</dbReference>
<dbReference type="SUPFAM" id="SSF53383">
    <property type="entry name" value="PLP-dependent transferases"/>
    <property type="match status" value="1"/>
</dbReference>
<dbReference type="PANTHER" id="PTHR43799">
    <property type="entry name" value="AMINOTRANSFERASE, PUTATIVE-RELATED"/>
    <property type="match status" value="1"/>
</dbReference>
<organism evidence="1 2">
    <name type="scientific">Lancefieldella rimae</name>
    <dbReference type="NCBI Taxonomy" id="1383"/>
    <lineage>
        <taxon>Bacteria</taxon>
        <taxon>Bacillati</taxon>
        <taxon>Actinomycetota</taxon>
        <taxon>Coriobacteriia</taxon>
        <taxon>Coriobacteriales</taxon>
        <taxon>Atopobiaceae</taxon>
        <taxon>Lancefieldella</taxon>
    </lineage>
</organism>
<dbReference type="InterPro" id="IPR015421">
    <property type="entry name" value="PyrdxlP-dep_Trfase_major"/>
</dbReference>
<gene>
    <name evidence="1" type="ORF">HXK26_02880</name>
</gene>
<dbReference type="InterPro" id="IPR024551">
    <property type="entry name" value="AspAT_Ic"/>
</dbReference>
<evidence type="ECO:0000313" key="2">
    <source>
        <dbReference type="Proteomes" id="UP000698335"/>
    </source>
</evidence>
<protein>
    <submittedName>
        <fullName evidence="1">Aminotransferase class I/II-fold pyridoxal phosphate-dependent enzyme</fullName>
    </submittedName>
</protein>
<dbReference type="PANTHER" id="PTHR43799:SF1">
    <property type="entry name" value="ASPARTATE AMINOTRANSFERASE"/>
    <property type="match status" value="1"/>
</dbReference>
<sequence>MPITVDKKLFQHMLLQEQSVYQRMSDADLDRALKEIGEEARQIADKHLTLDMARGKPSREQTALSKPMLDLLNSSSNLMDGASYADNYGDPDGLPSARALAAELLDVDLEHVIVAGSSSLNLMHDVIDMAYTHGIASQPPLARQASELASAHPGARLKLLCPTPGYDRHFRISEYYGFENVAIPMTEYGPDMDVVRTLVEEDPTVKGIWCVPRFANPSGVSYSDEVVRAFAALKPAAPDFRILWDNAYAYHVFAQEGEKCPPLLNIFNALKQQGADNLVIEFASTAKITFPSSGMAWLCASTDDIQEIRTSFSVRRVSPEKLSQLAHVRFLKDKAGVEAHMKRHAELLRPRFELVEQKLTEGLGDLGVATWSHPQGGYFVSFNGPVGSARAIVSRSREMGVTLTPAGATWPSGNDPFDSNIRLAPSYPSLEELSLALDVFVVAAKQVAARLAKVDRGQSAFI</sequence>
<dbReference type="EMBL" id="JABZGW010000087">
    <property type="protein sequence ID" value="MBF4807627.1"/>
    <property type="molecule type" value="Genomic_DNA"/>
</dbReference>
<comment type="caution">
    <text evidence="1">The sequence shown here is derived from an EMBL/GenBank/DDBJ whole genome shotgun (WGS) entry which is preliminary data.</text>
</comment>
<accession>A0A930W1G8</accession>
<keyword evidence="1" id="KW-0032">Aminotransferase</keyword>
<dbReference type="Proteomes" id="UP000698335">
    <property type="component" value="Unassembled WGS sequence"/>
</dbReference>
<keyword evidence="1" id="KW-0808">Transferase</keyword>
<dbReference type="Gene3D" id="3.40.640.10">
    <property type="entry name" value="Type I PLP-dependent aspartate aminotransferase-like (Major domain)"/>
    <property type="match status" value="1"/>
</dbReference>
<dbReference type="GO" id="GO:0004069">
    <property type="term" value="F:L-aspartate:2-oxoglutarate aminotransferase activity"/>
    <property type="evidence" value="ECO:0007669"/>
    <property type="project" value="InterPro"/>
</dbReference>
<dbReference type="InterPro" id="IPR015422">
    <property type="entry name" value="PyrdxlP-dep_Trfase_small"/>
</dbReference>
<proteinExistence type="predicted"/>